<evidence type="ECO:0000256" key="4">
    <source>
        <dbReference type="ARBA" id="ARBA00023054"/>
    </source>
</evidence>
<proteinExistence type="inferred from homology"/>
<comment type="similarity">
    <text evidence="2">Belongs to the membrane fusion protein (MFP) (TC 8.A.1) family.</text>
</comment>
<feature type="chain" id="PRO_5045663133" evidence="6">
    <location>
        <begin position="21"/>
        <end position="361"/>
    </location>
</feature>
<evidence type="ECO:0000259" key="9">
    <source>
        <dbReference type="Pfam" id="PF25954"/>
    </source>
</evidence>
<evidence type="ECO:0000259" key="10">
    <source>
        <dbReference type="Pfam" id="PF25967"/>
    </source>
</evidence>
<keyword evidence="12" id="KW-1185">Reference proteome</keyword>
<name>A0ABZ0PTN1_9PSED</name>
<feature type="domain" description="CusB-like beta-barrel" evidence="9">
    <location>
        <begin position="203"/>
        <end position="276"/>
    </location>
</feature>
<evidence type="ECO:0000256" key="1">
    <source>
        <dbReference type="ARBA" id="ARBA00004196"/>
    </source>
</evidence>
<accession>A0ABZ0PTN1</accession>
<dbReference type="InterPro" id="IPR058625">
    <property type="entry name" value="MdtA-like_BSH"/>
</dbReference>
<sequence>MKPSKRLIRAASLCLALALAGCGEPEREAAQPVSRPVKLFTLGETEAARTLRFPGSVSAVKQSDMAFEVSGRIIDIPVTEGQRVEAGTVLARLDPRDYEAERDRARAERNAAQVELKRYEAAFKARAVAAQELDRARRNLAVAEANLRQATKAIEDTVLRAPFVGRVARKLVEDFANVQAKQPVLILQSDDAMEMRVQVPEALWIRSQRVDSAADIEEINSQIRVVLSSLPDQPIAARITAFASMADPVTRTFRVTVGFEPPAGSSVSPGMTGHVAYDLPAGTASAGLHVPVDAVVAAPDNTPFVWLFDAQSSTVKQHPVTLGELSGDSVLVTSGLAVGDRIAVSGVHTLSDGFPVHALED</sequence>
<dbReference type="InterPro" id="IPR006143">
    <property type="entry name" value="RND_pump_MFP"/>
</dbReference>
<feature type="coiled-coil region" evidence="5">
    <location>
        <begin position="102"/>
        <end position="160"/>
    </location>
</feature>
<dbReference type="InterPro" id="IPR058627">
    <property type="entry name" value="MdtA-like_C"/>
</dbReference>
<evidence type="ECO:0000259" key="7">
    <source>
        <dbReference type="Pfam" id="PF25876"/>
    </source>
</evidence>
<evidence type="ECO:0000256" key="5">
    <source>
        <dbReference type="SAM" id="Coils"/>
    </source>
</evidence>
<evidence type="ECO:0000256" key="2">
    <source>
        <dbReference type="ARBA" id="ARBA00009477"/>
    </source>
</evidence>
<feature type="signal peptide" evidence="6">
    <location>
        <begin position="1"/>
        <end position="20"/>
    </location>
</feature>
<feature type="domain" description="Multidrug resistance protein MdtA-like barrel-sandwich hybrid" evidence="8">
    <location>
        <begin position="67"/>
        <end position="183"/>
    </location>
</feature>
<evidence type="ECO:0000259" key="8">
    <source>
        <dbReference type="Pfam" id="PF25917"/>
    </source>
</evidence>
<dbReference type="Gene3D" id="1.10.287.470">
    <property type="entry name" value="Helix hairpin bin"/>
    <property type="match status" value="1"/>
</dbReference>
<dbReference type="Gene3D" id="2.40.420.20">
    <property type="match status" value="1"/>
</dbReference>
<comment type="subcellular location">
    <subcellularLocation>
        <location evidence="1">Cell envelope</location>
    </subcellularLocation>
</comment>
<dbReference type="NCBIfam" id="TIGR01730">
    <property type="entry name" value="RND_mfp"/>
    <property type="match status" value="1"/>
</dbReference>
<dbReference type="Pfam" id="PF25954">
    <property type="entry name" value="Beta-barrel_RND_2"/>
    <property type="match status" value="1"/>
</dbReference>
<feature type="domain" description="Multidrug resistance protein MdtA-like C-terminal permuted SH3" evidence="10">
    <location>
        <begin position="290"/>
        <end position="348"/>
    </location>
</feature>
<dbReference type="PANTHER" id="PTHR30469">
    <property type="entry name" value="MULTIDRUG RESISTANCE PROTEIN MDTA"/>
    <property type="match status" value="1"/>
</dbReference>
<reference evidence="11 12" key="1">
    <citation type="submission" date="2023-11" db="EMBL/GenBank/DDBJ databases">
        <title>Complete genome of Pseudomonas benzenivorans BA3361.</title>
        <authorList>
            <person name="Shin S.Y."/>
            <person name="Song J."/>
            <person name="Kang H."/>
        </authorList>
    </citation>
    <scope>NUCLEOTIDE SEQUENCE [LARGE SCALE GENOMIC DNA]</scope>
    <source>
        <strain evidence="11 12">HNIBRBA3361</strain>
    </source>
</reference>
<dbReference type="Pfam" id="PF25876">
    <property type="entry name" value="HH_MFP_RND"/>
    <property type="match status" value="1"/>
</dbReference>
<evidence type="ECO:0000256" key="6">
    <source>
        <dbReference type="SAM" id="SignalP"/>
    </source>
</evidence>
<organism evidence="11 12">
    <name type="scientific">Pseudomonas benzenivorans</name>
    <dbReference type="NCBI Taxonomy" id="556533"/>
    <lineage>
        <taxon>Bacteria</taxon>
        <taxon>Pseudomonadati</taxon>
        <taxon>Pseudomonadota</taxon>
        <taxon>Gammaproteobacteria</taxon>
        <taxon>Pseudomonadales</taxon>
        <taxon>Pseudomonadaceae</taxon>
        <taxon>Pseudomonas</taxon>
    </lineage>
</organism>
<dbReference type="RefSeq" id="WP_318642581.1">
    <property type="nucleotide sequence ID" value="NZ_CP137892.1"/>
</dbReference>
<dbReference type="InterPro" id="IPR058792">
    <property type="entry name" value="Beta-barrel_RND_2"/>
</dbReference>
<dbReference type="Gene3D" id="2.40.30.170">
    <property type="match status" value="1"/>
</dbReference>
<protein>
    <submittedName>
        <fullName evidence="11">Efflux RND transporter periplasmic adaptor subunit</fullName>
    </submittedName>
</protein>
<gene>
    <name evidence="11" type="ORF">SBP02_13945</name>
</gene>
<keyword evidence="6" id="KW-0732">Signal</keyword>
<keyword evidence="3" id="KW-0813">Transport</keyword>
<feature type="domain" description="Multidrug resistance protein MdtA-like alpha-helical hairpin" evidence="7">
    <location>
        <begin position="96"/>
        <end position="155"/>
    </location>
</feature>
<dbReference type="Pfam" id="PF25917">
    <property type="entry name" value="BSH_RND"/>
    <property type="match status" value="1"/>
</dbReference>
<dbReference type="SUPFAM" id="SSF111369">
    <property type="entry name" value="HlyD-like secretion proteins"/>
    <property type="match status" value="1"/>
</dbReference>
<dbReference type="InterPro" id="IPR058624">
    <property type="entry name" value="MdtA-like_HH"/>
</dbReference>
<keyword evidence="4 5" id="KW-0175">Coiled coil</keyword>
<dbReference type="PROSITE" id="PS51257">
    <property type="entry name" value="PROKAR_LIPOPROTEIN"/>
    <property type="match status" value="1"/>
</dbReference>
<dbReference type="Pfam" id="PF25967">
    <property type="entry name" value="RND-MFP_C"/>
    <property type="match status" value="1"/>
</dbReference>
<dbReference type="Gene3D" id="2.40.50.100">
    <property type="match status" value="1"/>
</dbReference>
<evidence type="ECO:0000313" key="12">
    <source>
        <dbReference type="Proteomes" id="UP001305928"/>
    </source>
</evidence>
<evidence type="ECO:0000256" key="3">
    <source>
        <dbReference type="ARBA" id="ARBA00022448"/>
    </source>
</evidence>
<dbReference type="Proteomes" id="UP001305928">
    <property type="component" value="Chromosome"/>
</dbReference>
<dbReference type="EMBL" id="CP137892">
    <property type="protein sequence ID" value="WPC03879.1"/>
    <property type="molecule type" value="Genomic_DNA"/>
</dbReference>
<evidence type="ECO:0000313" key="11">
    <source>
        <dbReference type="EMBL" id="WPC03879.1"/>
    </source>
</evidence>